<keyword evidence="4 8" id="KW-1133">Transmembrane helix</keyword>
<keyword evidence="5 6" id="KW-0472">Membrane</keyword>
<keyword evidence="3 8" id="KW-0812">Transmembrane</keyword>
<keyword evidence="2 6" id="KW-1003">Cell membrane</keyword>
<keyword evidence="11" id="KW-1185">Reference proteome</keyword>
<feature type="binding site" evidence="7">
    <location>
        <position position="514"/>
    </location>
    <ligand>
        <name>Mn(2+)</name>
        <dbReference type="ChEBI" id="CHEBI:29035"/>
        <label>2</label>
    </ligand>
</feature>
<dbReference type="GO" id="GO:0046872">
    <property type="term" value="F:metal ion binding"/>
    <property type="evidence" value="ECO:0007669"/>
    <property type="project" value="UniProtKB-KW"/>
</dbReference>
<dbReference type="FunFam" id="3.90.1640.10:FF:000002">
    <property type="entry name" value="Cyclic-di-AMP phosphodiesterase"/>
    <property type="match status" value="1"/>
</dbReference>
<dbReference type="PIRSF" id="PIRSF026583">
    <property type="entry name" value="YybT"/>
    <property type="match status" value="1"/>
</dbReference>
<dbReference type="PROSITE" id="PS50887">
    <property type="entry name" value="GGDEF"/>
    <property type="match status" value="1"/>
</dbReference>
<dbReference type="GO" id="GO:0005886">
    <property type="term" value="C:plasma membrane"/>
    <property type="evidence" value="ECO:0007669"/>
    <property type="project" value="UniProtKB-SubCell"/>
</dbReference>
<comment type="cofactor">
    <cofactor evidence="7">
        <name>Mn(2+)</name>
        <dbReference type="ChEBI" id="CHEBI:29035"/>
    </cofactor>
    <text evidence="7">For phosphodiesterase activity, probably binds 2 Mn(2+) per subunit.</text>
</comment>
<dbReference type="EC" id="3.1.4.-" evidence="6"/>
<dbReference type="Gene3D" id="3.10.310.30">
    <property type="match status" value="1"/>
</dbReference>
<dbReference type="SMART" id="SM00267">
    <property type="entry name" value="GGDEF"/>
    <property type="match status" value="1"/>
</dbReference>
<feature type="binding site" evidence="7">
    <location>
        <position position="458"/>
    </location>
    <ligand>
        <name>Mn(2+)</name>
        <dbReference type="ChEBI" id="CHEBI:29035"/>
        <label>2</label>
    </ligand>
</feature>
<dbReference type="GO" id="GO:0016787">
    <property type="term" value="F:hydrolase activity"/>
    <property type="evidence" value="ECO:0007669"/>
    <property type="project" value="UniProtKB-UniRule"/>
</dbReference>
<dbReference type="InterPro" id="IPR001667">
    <property type="entry name" value="DDH_dom"/>
</dbReference>
<feature type="binding site" evidence="7">
    <location>
        <position position="361"/>
    </location>
    <ligand>
        <name>Mn(2+)</name>
        <dbReference type="ChEBI" id="CHEBI:29035"/>
        <label>1</label>
    </ligand>
</feature>
<accession>A0A1H9C0J2</accession>
<name>A0A1H9C0J2_9LACT</name>
<feature type="binding site" evidence="7">
    <location>
        <position position="435"/>
    </location>
    <ligand>
        <name>Mn(2+)</name>
        <dbReference type="ChEBI" id="CHEBI:29035"/>
        <label>2</label>
    </ligand>
</feature>
<dbReference type="Gene3D" id="3.90.1640.10">
    <property type="entry name" value="inorganic pyrophosphatase (n-terminal core)"/>
    <property type="match status" value="1"/>
</dbReference>
<feature type="transmembrane region" description="Helical" evidence="8">
    <location>
        <begin position="45"/>
        <end position="63"/>
    </location>
</feature>
<keyword evidence="6" id="KW-0378">Hydrolase</keyword>
<dbReference type="GO" id="GO:0106409">
    <property type="term" value="F:cyclic-di-AMP phosphodiesterase activity"/>
    <property type="evidence" value="ECO:0007669"/>
    <property type="project" value="RHEA"/>
</dbReference>
<feature type="binding site" evidence="7">
    <location>
        <position position="365"/>
    </location>
    <ligand>
        <name>Mn(2+)</name>
        <dbReference type="ChEBI" id="CHEBI:29035"/>
        <label>1</label>
    </ligand>
</feature>
<evidence type="ECO:0000256" key="2">
    <source>
        <dbReference type="ARBA" id="ARBA00022475"/>
    </source>
</evidence>
<dbReference type="SUPFAM" id="SSF64182">
    <property type="entry name" value="DHH phosphoesterases"/>
    <property type="match status" value="1"/>
</dbReference>
<dbReference type="STRING" id="89093.SAMN04488558_103171"/>
<gene>
    <name evidence="10" type="ORF">SAMN04488558_103171</name>
</gene>
<comment type="similarity">
    <text evidence="6">Belongs to the GdpP/PdeA phosphodiesterase family.</text>
</comment>
<feature type="transmembrane region" description="Helical" evidence="8">
    <location>
        <begin position="21"/>
        <end position="39"/>
    </location>
</feature>
<dbReference type="Pfam" id="PF21370">
    <property type="entry name" value="PAS_GdpP"/>
    <property type="match status" value="1"/>
</dbReference>
<evidence type="ECO:0000256" key="5">
    <source>
        <dbReference type="ARBA" id="ARBA00023136"/>
    </source>
</evidence>
<dbReference type="PANTHER" id="PTHR47618:SF2">
    <property type="entry name" value="CYCLIC-DI-AMP PHOSPHODIESTERASE GDPP"/>
    <property type="match status" value="1"/>
</dbReference>
<comment type="function">
    <text evidence="6">Has phosphodiesterase (PDE) activity against cyclic-di-AMP (c-di-AMP).</text>
</comment>
<dbReference type="AlphaFoldDB" id="A0A1H9C0J2"/>
<comment type="subcellular location">
    <subcellularLocation>
        <location evidence="1">Cell membrane</location>
        <topology evidence="1">Multi-pass membrane protein</topology>
    </subcellularLocation>
</comment>
<evidence type="ECO:0000256" key="6">
    <source>
        <dbReference type="PIRNR" id="PIRNR026583"/>
    </source>
</evidence>
<evidence type="ECO:0000256" key="1">
    <source>
        <dbReference type="ARBA" id="ARBA00004651"/>
    </source>
</evidence>
<dbReference type="Pfam" id="PF24898">
    <property type="entry name" value="GGDEF_GdpP"/>
    <property type="match status" value="1"/>
</dbReference>
<keyword evidence="7" id="KW-0479">Metal-binding</keyword>
<dbReference type="GO" id="GO:0003676">
    <property type="term" value="F:nucleic acid binding"/>
    <property type="evidence" value="ECO:0007669"/>
    <property type="project" value="UniProtKB-UniRule"/>
</dbReference>
<dbReference type="InterPro" id="IPR000160">
    <property type="entry name" value="GGDEF_dom"/>
</dbReference>
<dbReference type="Gene3D" id="3.30.450.20">
    <property type="entry name" value="PAS domain"/>
    <property type="match status" value="1"/>
</dbReference>
<evidence type="ECO:0000259" key="9">
    <source>
        <dbReference type="PROSITE" id="PS50887"/>
    </source>
</evidence>
<dbReference type="Pfam" id="PF01368">
    <property type="entry name" value="DHH"/>
    <property type="match status" value="1"/>
</dbReference>
<dbReference type="Proteomes" id="UP000198833">
    <property type="component" value="Unassembled WGS sequence"/>
</dbReference>
<evidence type="ECO:0000313" key="10">
    <source>
        <dbReference type="EMBL" id="SEP94689.1"/>
    </source>
</evidence>
<comment type="catalytic activity">
    <reaction evidence="6">
        <text>3',3'-c-di-AMP + H2O = 5'-O-phosphonoadenylyl-(3'-&gt;5')-adenosine + H(+)</text>
        <dbReference type="Rhea" id="RHEA:54420"/>
        <dbReference type="ChEBI" id="CHEBI:15377"/>
        <dbReference type="ChEBI" id="CHEBI:15378"/>
        <dbReference type="ChEBI" id="CHEBI:71500"/>
        <dbReference type="ChEBI" id="CHEBI:138171"/>
    </reaction>
</comment>
<feature type="binding site" evidence="7">
    <location>
        <position position="367"/>
    </location>
    <ligand>
        <name>Mn(2+)</name>
        <dbReference type="ChEBI" id="CHEBI:29035"/>
        <label>2</label>
    </ligand>
</feature>
<feature type="domain" description="GGDEF" evidence="9">
    <location>
        <begin position="184"/>
        <end position="317"/>
    </location>
</feature>
<keyword evidence="7" id="KW-0464">Manganese</keyword>
<reference evidence="10 11" key="1">
    <citation type="submission" date="2016-10" db="EMBL/GenBank/DDBJ databases">
        <authorList>
            <person name="de Groot N.N."/>
        </authorList>
    </citation>
    <scope>NUCLEOTIDE SEQUENCE [LARGE SCALE GENOMIC DNA]</scope>
    <source>
        <strain evidence="10 11">DSM 15695</strain>
    </source>
</reference>
<proteinExistence type="inferred from homology"/>
<evidence type="ECO:0000256" key="8">
    <source>
        <dbReference type="SAM" id="Phobius"/>
    </source>
</evidence>
<evidence type="ECO:0000256" key="3">
    <source>
        <dbReference type="ARBA" id="ARBA00022692"/>
    </source>
</evidence>
<organism evidence="10 11">
    <name type="scientific">Ignavigranum ruoffiae</name>
    <dbReference type="NCBI Taxonomy" id="89093"/>
    <lineage>
        <taxon>Bacteria</taxon>
        <taxon>Bacillati</taxon>
        <taxon>Bacillota</taxon>
        <taxon>Bacilli</taxon>
        <taxon>Lactobacillales</taxon>
        <taxon>Aerococcaceae</taxon>
        <taxon>Ignavigranum</taxon>
    </lineage>
</organism>
<feature type="binding site" evidence="7">
    <location>
        <position position="435"/>
    </location>
    <ligand>
        <name>Mn(2+)</name>
        <dbReference type="ChEBI" id="CHEBI:29035"/>
        <label>1</label>
    </ligand>
</feature>
<dbReference type="InterPro" id="IPR038763">
    <property type="entry name" value="DHH_sf"/>
</dbReference>
<evidence type="ECO:0000256" key="7">
    <source>
        <dbReference type="PIRSR" id="PIRSR026583-50"/>
    </source>
</evidence>
<dbReference type="RefSeq" id="WP_092570994.1">
    <property type="nucleotide sequence ID" value="NZ_FOEN01000003.1"/>
</dbReference>
<dbReference type="InterPro" id="IPR003156">
    <property type="entry name" value="DHHA1_dom"/>
</dbReference>
<dbReference type="InterPro" id="IPR049553">
    <property type="entry name" value="GdpP-like_PAS"/>
</dbReference>
<dbReference type="EMBL" id="FOEN01000003">
    <property type="protein sequence ID" value="SEP94689.1"/>
    <property type="molecule type" value="Genomic_DNA"/>
</dbReference>
<evidence type="ECO:0000313" key="11">
    <source>
        <dbReference type="Proteomes" id="UP000198833"/>
    </source>
</evidence>
<sequence length="668" mass="76709">MFSKEKIKRFFSIFHSLEISWQIYTVTLAYIIIMTIAMINDWKTGILLLLLLLIVLAFLYFNMETFVQNINALANDLSKEIREAHEDSYNRSPLGILFYDDKQRIRWLNTSMQNIIGKKDVLGEYIPEIDEQISQFFAVEDDKHWHIIKYYSKYYKTLHQKADGRLFLIDVSDEVNIQEQRKNDRLVFGYLLLDDYNEVIETLDDQEAADFDATLLKEINYWTNTYHIYSKRIDDEKFILLMNLATLAELEQNKFKFFDELKKKNNLQNILVSVSIGIAYPSKEEVDYRINDLAKQAQANLDLALGRGGDQIVVKSQYDKARFYGGKTQQTQKRSNIRSKLIFQAFQTQIQQCDNVLITGHQVPDLDSIGSALGMYKIVKLFNRPVKIVVNEDEFNSDVKELIRLSKNLNVNETFVDVEAAKVLISKKTLIIMVDHNKPSLSDAEELIDLAEVVIVDHHRRGEEFPSNSVLTYIEPYASSTSELVTEFFMNMRYSKEGLSAFEATALLAGIMIDTHSFSSRTGSKTFDTASFLKSRGADMDQIQILMKEDYAAVSMRNRLIEKMEVFDHFAITKGDNQTIIDNIIASQTADSMLTIKGIDASFVVYRRNDHTIGISARSLGTVNVQIIMEKLGGGGHLSNAATQIEDITIDQAYQKLIEEIKIFKEDK</sequence>
<dbReference type="OrthoDB" id="9759476at2"/>
<dbReference type="InterPro" id="IPR014528">
    <property type="entry name" value="GdpP/PdeA"/>
</dbReference>
<dbReference type="InterPro" id="IPR051319">
    <property type="entry name" value="Oligoribo/pAp-PDE_c-di-AMP_PDE"/>
</dbReference>
<protein>
    <recommendedName>
        <fullName evidence="6">Cyclic-di-AMP phosphodiesterase</fullName>
        <ecNumber evidence="6">3.1.4.-</ecNumber>
    </recommendedName>
</protein>
<dbReference type="PANTHER" id="PTHR47618">
    <property type="entry name" value="BIFUNCTIONAL OLIGORIBONUCLEASE AND PAP PHOSPHATASE NRNA"/>
    <property type="match status" value="1"/>
</dbReference>
<dbReference type="Pfam" id="PF02272">
    <property type="entry name" value="DHHA1"/>
    <property type="match status" value="1"/>
</dbReference>
<evidence type="ECO:0000256" key="4">
    <source>
        <dbReference type="ARBA" id="ARBA00022989"/>
    </source>
</evidence>